<dbReference type="SMART" id="SM00498">
    <property type="entry name" value="FH2"/>
    <property type="match status" value="1"/>
</dbReference>
<feature type="domain" description="FH2" evidence="2">
    <location>
        <begin position="28"/>
        <end position="439"/>
    </location>
</feature>
<dbReference type="PANTHER" id="PTHR45920:SF7">
    <property type="entry name" value="FORMIN-G"/>
    <property type="match status" value="1"/>
</dbReference>
<dbReference type="GO" id="GO:0008017">
    <property type="term" value="F:microtubule binding"/>
    <property type="evidence" value="ECO:0007669"/>
    <property type="project" value="InterPro"/>
</dbReference>
<gene>
    <name evidence="3" type="primary">FMN2</name>
    <name evidence="3" type="ORF">g.20577</name>
</gene>
<proteinExistence type="inferred from homology"/>
<dbReference type="PROSITE" id="PS51444">
    <property type="entry name" value="FH2"/>
    <property type="match status" value="1"/>
</dbReference>
<comment type="similarity">
    <text evidence="1">Belongs to the formin homology family. Cappuccino subfamily.</text>
</comment>
<dbReference type="AlphaFoldDB" id="A0A6G1SE53"/>
<accession>A0A6G1SE53</accession>
<organism evidence="3">
    <name type="scientific">Aceria tosichella</name>
    <name type="common">wheat curl mite</name>
    <dbReference type="NCBI Taxonomy" id="561515"/>
    <lineage>
        <taxon>Eukaryota</taxon>
        <taxon>Metazoa</taxon>
        <taxon>Ecdysozoa</taxon>
        <taxon>Arthropoda</taxon>
        <taxon>Chelicerata</taxon>
        <taxon>Arachnida</taxon>
        <taxon>Acari</taxon>
        <taxon>Acariformes</taxon>
        <taxon>Trombidiformes</taxon>
        <taxon>Prostigmata</taxon>
        <taxon>Eupodina</taxon>
        <taxon>Eriophyoidea</taxon>
        <taxon>Eriophyidae</taxon>
        <taxon>Eriophyinae</taxon>
        <taxon>Aceriini</taxon>
        <taxon>Aceria</taxon>
    </lineage>
</organism>
<dbReference type="EMBL" id="GGYP01004035">
    <property type="protein sequence ID" value="MDE48806.1"/>
    <property type="molecule type" value="Transcribed_RNA"/>
</dbReference>
<evidence type="ECO:0000313" key="3">
    <source>
        <dbReference type="EMBL" id="MDE48806.1"/>
    </source>
</evidence>
<name>A0A6G1SE53_9ACAR</name>
<reference evidence="3" key="1">
    <citation type="submission" date="2018-10" db="EMBL/GenBank/DDBJ databases">
        <title>Transcriptome assembly of Aceria tosichella (Wheat curl mite) Type 2.</title>
        <authorList>
            <person name="Scully E.D."/>
            <person name="Geib S.M."/>
            <person name="Palmer N.A."/>
            <person name="Gupta A.K."/>
            <person name="Sarath G."/>
            <person name="Tatineni S."/>
        </authorList>
    </citation>
    <scope>NUCLEOTIDE SEQUENCE</scope>
    <source>
        <strain evidence="3">LincolnNE</strain>
    </source>
</reference>
<dbReference type="PRINTS" id="PR00828">
    <property type="entry name" value="FORMIN"/>
</dbReference>
<dbReference type="InterPro" id="IPR042201">
    <property type="entry name" value="FH2_Formin_sf"/>
</dbReference>
<sequence>MLPPPPPPPAPFPGPPINGWNHVYKQARKPVITPKTSMKPLFWNRIQLDEKPSSGADKKSESLWEDLEEIKLKDERLEEFCQLFKRTVTTTHNFKRNISQKNKETISLLDPKRAHTINILITSRHLRIKDIKNTVYNLDMSVIDVETLKQIHEISGTDDELQAIESFMTKEDHGDLGKAEQFIHELAQIDRFSDRFKCIMFEVWSAEQIQAIESKLNNFRHMCEVLTTSESIQHILSIILAFGNYMNGGNRDRGQADGFGLEILPKLRDVKSSTSSSITLLHYIVQTYIQTKVPTGIVTFDEVKKPLPEPSDLEQASNVVFDDIDQDLKSLEKQIASCQACAERVQGQHEEPFRSHMKKVFTKISREHQDQRNNLEDCTLVFKETQEFFCWRSKTQHPIREFFNCWIPFCRDFQLIFKNEILRRIKLELESARAKIDADKKARTKDIKTSKVTPSGLKAKLRAKAFFEKLRSSDTKAEPTNSSVSARQ</sequence>
<protein>
    <submittedName>
        <fullName evidence="3">Formin-2</fullName>
    </submittedName>
</protein>
<dbReference type="GO" id="GO:0030866">
    <property type="term" value="P:cortical actin cytoskeleton organization"/>
    <property type="evidence" value="ECO:0007669"/>
    <property type="project" value="TreeGrafter"/>
</dbReference>
<dbReference type="GO" id="GO:0045010">
    <property type="term" value="P:actin nucleation"/>
    <property type="evidence" value="ECO:0007669"/>
    <property type="project" value="InterPro"/>
</dbReference>
<dbReference type="Gene3D" id="1.20.58.2220">
    <property type="entry name" value="Formin, FH2 domain"/>
    <property type="match status" value="1"/>
</dbReference>
<dbReference type="GO" id="GO:0051015">
    <property type="term" value="F:actin filament binding"/>
    <property type="evidence" value="ECO:0007669"/>
    <property type="project" value="TreeGrafter"/>
</dbReference>
<dbReference type="GO" id="GO:0005884">
    <property type="term" value="C:actin filament"/>
    <property type="evidence" value="ECO:0007669"/>
    <property type="project" value="InterPro"/>
</dbReference>
<dbReference type="SUPFAM" id="SSF101447">
    <property type="entry name" value="Formin homology 2 domain (FH2 domain)"/>
    <property type="match status" value="1"/>
</dbReference>
<evidence type="ECO:0000259" key="2">
    <source>
        <dbReference type="PROSITE" id="PS51444"/>
    </source>
</evidence>
<evidence type="ECO:0000256" key="1">
    <source>
        <dbReference type="ARBA" id="ARBA00005271"/>
    </source>
</evidence>
<dbReference type="InterPro" id="IPR001265">
    <property type="entry name" value="Formin_Cappuccino_subfam"/>
</dbReference>
<dbReference type="GO" id="GO:0005737">
    <property type="term" value="C:cytoplasm"/>
    <property type="evidence" value="ECO:0007669"/>
    <property type="project" value="TreeGrafter"/>
</dbReference>
<dbReference type="PANTHER" id="PTHR45920">
    <property type="entry name" value="FORMIN HOMOLOGY 2 DOMAIN CONTAINING, ISOFORM I"/>
    <property type="match status" value="1"/>
</dbReference>
<dbReference type="InterPro" id="IPR015425">
    <property type="entry name" value="FH2_Formin"/>
</dbReference>
<dbReference type="Pfam" id="PF02181">
    <property type="entry name" value="FH2"/>
    <property type="match status" value="1"/>
</dbReference>